<evidence type="ECO:0000313" key="9">
    <source>
        <dbReference type="EMBL" id="KAE8326236.1"/>
    </source>
</evidence>
<dbReference type="SUPFAM" id="SSF53649">
    <property type="entry name" value="Alkaline phosphatase-like"/>
    <property type="match status" value="1"/>
</dbReference>
<feature type="signal peptide" evidence="7">
    <location>
        <begin position="1"/>
        <end position="19"/>
    </location>
</feature>
<dbReference type="GO" id="GO:0008449">
    <property type="term" value="F:N-acetylglucosamine-6-sulfatase activity"/>
    <property type="evidence" value="ECO:0007669"/>
    <property type="project" value="TreeGrafter"/>
</dbReference>
<dbReference type="EMBL" id="ML741801">
    <property type="protein sequence ID" value="KAE8326236.1"/>
    <property type="molecule type" value="Genomic_DNA"/>
</dbReference>
<dbReference type="EC" id="3.1.6.1" evidence="5"/>
<feature type="chain" id="PRO_5024818949" description="Arylsulfatase" evidence="7">
    <location>
        <begin position="20"/>
        <end position="601"/>
    </location>
</feature>
<comment type="catalytic activity">
    <reaction evidence="5">
        <text>an aryl sulfate + H2O = a phenol + sulfate + H(+)</text>
        <dbReference type="Rhea" id="RHEA:17261"/>
        <dbReference type="ChEBI" id="CHEBI:15377"/>
        <dbReference type="ChEBI" id="CHEBI:15378"/>
        <dbReference type="ChEBI" id="CHEBI:16189"/>
        <dbReference type="ChEBI" id="CHEBI:33853"/>
        <dbReference type="ChEBI" id="CHEBI:140317"/>
        <dbReference type="EC" id="3.1.6.1"/>
    </reaction>
</comment>
<dbReference type="Gene3D" id="3.40.720.10">
    <property type="entry name" value="Alkaline Phosphatase, subunit A"/>
    <property type="match status" value="1"/>
</dbReference>
<proteinExistence type="inferred from homology"/>
<sequence>MATMKILTVNLILAASALALDQAPLQLQDGSSGNIPDIIRQSDTNGRPNIVFILVDDQDLQMDSLSYTPHTNHYIRDQGVFYKNHFVTTALCCPSRVSLWTGKQAHNTNVTEIYPPYGGYPKFVSEGHNENWLPLWLQDAGYNTYYTGKLFNAHTVDNYNSPFAKGFNTSDFVLDPYTYQYLHPVYQRNHDPPISYSGQHTIDVLRKKALGLLDDAVAESHERPFFLTIAPIAPHSNFEMTNASDYTTFRFSAPIPLERHKDLFPEAKVPRTEHFNPDQPSGVNWISTLPQQNQSSIDSNDEFYRARLRALQGVDEIVEQVVQRLEDSGVLDNTYIFYTSDNGYHIGQHRLHPGKECGFEEDIRVPMFIRGPGIPIGEEVDFVTTHIDLAPTIFEIAGLDLKEEFDGTPVPLTARDVESEKLSKGRHEHVNVEYWGKAGFEGEMSRAPDGGPIAFRNNTYKALRVLGEGYNLYYSVWCTNEHELYDLTTDPYELNNLHPSASGNTEHKLLGYPITKVISRLDALLLVLKSCKGSTCVKPWEVLHPAGDVQTLSDALGDIFDVFYDEQVKVEYGWCEEGYIVEAEGPQVPAIYQGTRWSDWW</sequence>
<dbReference type="InterPro" id="IPR017850">
    <property type="entry name" value="Alkaline_phosphatase_core_sf"/>
</dbReference>
<keyword evidence="4" id="KW-0325">Glycoprotein</keyword>
<feature type="modified residue" description="3-oxoalanine (Cys)" evidence="6">
    <location>
        <position position="92"/>
    </location>
</feature>
<dbReference type="Pfam" id="PF00884">
    <property type="entry name" value="Sulfatase"/>
    <property type="match status" value="1"/>
</dbReference>
<comment type="similarity">
    <text evidence="1 5">Belongs to the sulfatase family.</text>
</comment>
<dbReference type="CDD" id="cd16147">
    <property type="entry name" value="G6S"/>
    <property type="match status" value="1"/>
</dbReference>
<dbReference type="PANTHER" id="PTHR43108:SF8">
    <property type="entry name" value="SD21168P"/>
    <property type="match status" value="1"/>
</dbReference>
<evidence type="ECO:0000256" key="2">
    <source>
        <dbReference type="ARBA" id="ARBA00022729"/>
    </source>
</evidence>
<dbReference type="InterPro" id="IPR024607">
    <property type="entry name" value="Sulfatase_CS"/>
</dbReference>
<keyword evidence="2 7" id="KW-0732">Signal</keyword>
<dbReference type="PIRSF" id="PIRSF000972">
    <property type="entry name" value="Arylsulf_plant"/>
    <property type="match status" value="1"/>
</dbReference>
<comment type="PTM">
    <text evidence="6">The conversion to 3-oxoalanine (also known as C-formylglycine, FGly), of a serine or cysteine residue in prokaryotes and of a cysteine residue in eukaryotes, is critical for catalytic activity.</text>
</comment>
<feature type="domain" description="Sulfatase N-terminal" evidence="8">
    <location>
        <begin position="48"/>
        <end position="398"/>
    </location>
</feature>
<dbReference type="GO" id="GO:0018958">
    <property type="term" value="P:phenol-containing compound metabolic process"/>
    <property type="evidence" value="ECO:0007669"/>
    <property type="project" value="InterPro"/>
</dbReference>
<keyword evidence="10" id="KW-1185">Reference proteome</keyword>
<dbReference type="PROSITE" id="PS00523">
    <property type="entry name" value="SULFATASE_1"/>
    <property type="match status" value="1"/>
</dbReference>
<dbReference type="AlphaFoldDB" id="A0A5N6X1P8"/>
<evidence type="ECO:0000256" key="4">
    <source>
        <dbReference type="ARBA" id="ARBA00023180"/>
    </source>
</evidence>
<evidence type="ECO:0000256" key="7">
    <source>
        <dbReference type="SAM" id="SignalP"/>
    </source>
</evidence>
<evidence type="ECO:0000256" key="3">
    <source>
        <dbReference type="ARBA" id="ARBA00022801"/>
    </source>
</evidence>
<accession>A0A5N6X1P8</accession>
<gene>
    <name evidence="9" type="ORF">BDV39DRAFT_177349</name>
</gene>
<dbReference type="FunFam" id="3.40.720.10:FF:000051">
    <property type="entry name" value="Arylsulfatase"/>
    <property type="match status" value="1"/>
</dbReference>
<dbReference type="GO" id="GO:0005539">
    <property type="term" value="F:glycosaminoglycan binding"/>
    <property type="evidence" value="ECO:0007669"/>
    <property type="project" value="TreeGrafter"/>
</dbReference>
<organism evidence="9 10">
    <name type="scientific">Aspergillus sergii</name>
    <dbReference type="NCBI Taxonomy" id="1034303"/>
    <lineage>
        <taxon>Eukaryota</taxon>
        <taxon>Fungi</taxon>
        <taxon>Dikarya</taxon>
        <taxon>Ascomycota</taxon>
        <taxon>Pezizomycotina</taxon>
        <taxon>Eurotiomycetes</taxon>
        <taxon>Eurotiomycetidae</taxon>
        <taxon>Eurotiales</taxon>
        <taxon>Aspergillaceae</taxon>
        <taxon>Aspergillus</taxon>
        <taxon>Aspergillus subgen. Circumdati</taxon>
    </lineage>
</organism>
<reference evidence="10" key="1">
    <citation type="submission" date="2019-04" db="EMBL/GenBank/DDBJ databases">
        <title>Friends and foes A comparative genomics studyof 23 Aspergillus species from section Flavi.</title>
        <authorList>
            <consortium name="DOE Joint Genome Institute"/>
            <person name="Kjaerbolling I."/>
            <person name="Vesth T."/>
            <person name="Frisvad J.C."/>
            <person name="Nybo J.L."/>
            <person name="Theobald S."/>
            <person name="Kildgaard S."/>
            <person name="Isbrandt T."/>
            <person name="Kuo A."/>
            <person name="Sato A."/>
            <person name="Lyhne E.K."/>
            <person name="Kogle M.E."/>
            <person name="Wiebenga A."/>
            <person name="Kun R.S."/>
            <person name="Lubbers R.J."/>
            <person name="Makela M.R."/>
            <person name="Barry K."/>
            <person name="Chovatia M."/>
            <person name="Clum A."/>
            <person name="Daum C."/>
            <person name="Haridas S."/>
            <person name="He G."/>
            <person name="LaButti K."/>
            <person name="Lipzen A."/>
            <person name="Mondo S."/>
            <person name="Riley R."/>
            <person name="Salamov A."/>
            <person name="Simmons B.A."/>
            <person name="Magnuson J.K."/>
            <person name="Henrissat B."/>
            <person name="Mortensen U.H."/>
            <person name="Larsen T.O."/>
            <person name="Devries R.P."/>
            <person name="Grigoriev I.V."/>
            <person name="Machida M."/>
            <person name="Baker S.E."/>
            <person name="Andersen M.R."/>
        </authorList>
    </citation>
    <scope>NUCLEOTIDE SEQUENCE [LARGE SCALE GENOMIC DNA]</scope>
    <source>
        <strain evidence="10">CBS 130017</strain>
    </source>
</reference>
<keyword evidence="3 5" id="KW-0378">Hydrolase</keyword>
<protein>
    <recommendedName>
        <fullName evidence="5">Arylsulfatase</fullName>
        <shortName evidence="5">AS</shortName>
        <ecNumber evidence="5">3.1.6.1</ecNumber>
    </recommendedName>
    <alternativeName>
        <fullName evidence="5">Aryl-sulfate sulphohydrolase</fullName>
    </alternativeName>
</protein>
<evidence type="ECO:0000256" key="6">
    <source>
        <dbReference type="PIRSR" id="PIRSR000972-50"/>
    </source>
</evidence>
<evidence type="ECO:0000256" key="5">
    <source>
        <dbReference type="PIRNR" id="PIRNR000972"/>
    </source>
</evidence>
<dbReference type="PANTHER" id="PTHR43108">
    <property type="entry name" value="N-ACETYLGLUCOSAMINE-6-SULFATASE FAMILY MEMBER"/>
    <property type="match status" value="1"/>
</dbReference>
<dbReference type="Proteomes" id="UP000325945">
    <property type="component" value="Unassembled WGS sequence"/>
</dbReference>
<evidence type="ECO:0000259" key="8">
    <source>
        <dbReference type="Pfam" id="PF00884"/>
    </source>
</evidence>
<dbReference type="GO" id="GO:0004065">
    <property type="term" value="F:arylsulfatase activity"/>
    <property type="evidence" value="ECO:0007669"/>
    <property type="project" value="UniProtKB-UniRule"/>
</dbReference>
<evidence type="ECO:0000313" key="10">
    <source>
        <dbReference type="Proteomes" id="UP000325945"/>
    </source>
</evidence>
<dbReference type="InterPro" id="IPR000917">
    <property type="entry name" value="Sulfatase_N"/>
</dbReference>
<dbReference type="InterPro" id="IPR012083">
    <property type="entry name" value="Arylsulfatase"/>
</dbReference>
<evidence type="ECO:0000256" key="1">
    <source>
        <dbReference type="ARBA" id="ARBA00008779"/>
    </source>
</evidence>
<name>A0A5N6X1P8_9EURO</name>